<feature type="transmembrane region" description="Helical" evidence="1">
    <location>
        <begin position="87"/>
        <end position="107"/>
    </location>
</feature>
<protein>
    <recommendedName>
        <fullName evidence="4">Transmembrane protein 272-like</fullName>
    </recommendedName>
</protein>
<dbReference type="EMBL" id="REGN01002266">
    <property type="protein sequence ID" value="RNA29176.1"/>
    <property type="molecule type" value="Genomic_DNA"/>
</dbReference>
<keyword evidence="1" id="KW-0812">Transmembrane</keyword>
<feature type="transmembrane region" description="Helical" evidence="1">
    <location>
        <begin position="54"/>
        <end position="75"/>
    </location>
</feature>
<feature type="transmembrane region" description="Helical" evidence="1">
    <location>
        <begin position="127"/>
        <end position="151"/>
    </location>
</feature>
<dbReference type="InterPro" id="IPR040350">
    <property type="entry name" value="TMEM272"/>
</dbReference>
<feature type="transmembrane region" description="Helical" evidence="1">
    <location>
        <begin position="185"/>
        <end position="210"/>
    </location>
</feature>
<keyword evidence="1" id="KW-0472">Membrane</keyword>
<evidence type="ECO:0000256" key="1">
    <source>
        <dbReference type="SAM" id="Phobius"/>
    </source>
</evidence>
<sequence>MAEAPVYDPVSTDENEEKPPSYFNVISQIKHAKSEAKSPADLGLRTLKILAGSFFFSIILVISSVIPIAMLIIGVISQEKCSIQSKIPLWLIVMGVGGVVSASLKFLGSMITCIKSRKDRKYSEPKILSCFNGILSLFLFIWFILGNYWVYSIYDKVQYDSLVDPETYCDKLCYLFSFWSITTTWILLGLSCLCSCVLVCVVVGISAKVLTSQTE</sequence>
<dbReference type="PANTHER" id="PTHR33444">
    <property type="entry name" value="SI:DKEY-19B23.12-RELATED"/>
    <property type="match status" value="1"/>
</dbReference>
<comment type="caution">
    <text evidence="2">The sequence shown here is derived from an EMBL/GenBank/DDBJ whole genome shotgun (WGS) entry which is preliminary data.</text>
</comment>
<evidence type="ECO:0000313" key="3">
    <source>
        <dbReference type="Proteomes" id="UP000276133"/>
    </source>
</evidence>
<evidence type="ECO:0008006" key="4">
    <source>
        <dbReference type="Google" id="ProtNLM"/>
    </source>
</evidence>
<keyword evidence="3" id="KW-1185">Reference proteome</keyword>
<dbReference type="AlphaFoldDB" id="A0A3M7S087"/>
<gene>
    <name evidence="2" type="ORF">BpHYR1_037518</name>
</gene>
<organism evidence="2 3">
    <name type="scientific">Brachionus plicatilis</name>
    <name type="common">Marine rotifer</name>
    <name type="synonym">Brachionus muelleri</name>
    <dbReference type="NCBI Taxonomy" id="10195"/>
    <lineage>
        <taxon>Eukaryota</taxon>
        <taxon>Metazoa</taxon>
        <taxon>Spiralia</taxon>
        <taxon>Gnathifera</taxon>
        <taxon>Rotifera</taxon>
        <taxon>Eurotatoria</taxon>
        <taxon>Monogononta</taxon>
        <taxon>Pseudotrocha</taxon>
        <taxon>Ploima</taxon>
        <taxon>Brachionidae</taxon>
        <taxon>Brachionus</taxon>
    </lineage>
</organism>
<dbReference type="Proteomes" id="UP000276133">
    <property type="component" value="Unassembled WGS sequence"/>
</dbReference>
<name>A0A3M7S087_BRAPC</name>
<accession>A0A3M7S087</accession>
<proteinExistence type="predicted"/>
<dbReference type="PANTHER" id="PTHR33444:SF7">
    <property type="entry name" value="TRANSMEMBRANE PROTEIN 272"/>
    <property type="match status" value="1"/>
</dbReference>
<keyword evidence="1" id="KW-1133">Transmembrane helix</keyword>
<evidence type="ECO:0000313" key="2">
    <source>
        <dbReference type="EMBL" id="RNA29176.1"/>
    </source>
</evidence>
<reference evidence="2 3" key="1">
    <citation type="journal article" date="2018" name="Sci. Rep.">
        <title>Genomic signatures of local adaptation to the degree of environmental predictability in rotifers.</title>
        <authorList>
            <person name="Franch-Gras L."/>
            <person name="Hahn C."/>
            <person name="Garcia-Roger E.M."/>
            <person name="Carmona M.J."/>
            <person name="Serra M."/>
            <person name="Gomez A."/>
        </authorList>
    </citation>
    <scope>NUCLEOTIDE SEQUENCE [LARGE SCALE GENOMIC DNA]</scope>
    <source>
        <strain evidence="2">HYR1</strain>
    </source>
</reference>
<dbReference type="STRING" id="10195.A0A3M7S087"/>
<dbReference type="OrthoDB" id="6157510at2759"/>